<evidence type="ECO:0000256" key="6">
    <source>
        <dbReference type="SAM" id="Phobius"/>
    </source>
</evidence>
<feature type="transmembrane region" description="Helical" evidence="6">
    <location>
        <begin position="106"/>
        <end position="126"/>
    </location>
</feature>
<keyword evidence="5 6" id="KW-0472">Membrane</keyword>
<dbReference type="AlphaFoldDB" id="A0A4Z0HEP9"/>
<keyword evidence="4 6" id="KW-1133">Transmembrane helix</keyword>
<dbReference type="GO" id="GO:0016787">
    <property type="term" value="F:hydrolase activity"/>
    <property type="evidence" value="ECO:0007669"/>
    <property type="project" value="TreeGrafter"/>
</dbReference>
<keyword evidence="3 6" id="KW-0812">Transmembrane</keyword>
<comment type="similarity">
    <text evidence="2">Belongs to the TMEM86 family.</text>
</comment>
<feature type="transmembrane region" description="Helical" evidence="6">
    <location>
        <begin position="46"/>
        <end position="67"/>
    </location>
</feature>
<feature type="transmembrane region" description="Helical" evidence="6">
    <location>
        <begin position="79"/>
        <end position="100"/>
    </location>
</feature>
<name>A0A4Z0HEP9_9ACTN</name>
<evidence type="ECO:0000313" key="7">
    <source>
        <dbReference type="EMBL" id="TGB14523.1"/>
    </source>
</evidence>
<evidence type="ECO:0000256" key="5">
    <source>
        <dbReference type="ARBA" id="ARBA00023136"/>
    </source>
</evidence>
<dbReference type="OrthoDB" id="4227931at2"/>
<dbReference type="PANTHER" id="PTHR31885:SF6">
    <property type="entry name" value="GH04784P"/>
    <property type="match status" value="1"/>
</dbReference>
<dbReference type="Proteomes" id="UP000297948">
    <property type="component" value="Unassembled WGS sequence"/>
</dbReference>
<evidence type="ECO:0000313" key="8">
    <source>
        <dbReference type="Proteomes" id="UP000297948"/>
    </source>
</evidence>
<gene>
    <name evidence="7" type="ORF">E4099_08225</name>
</gene>
<evidence type="ECO:0000256" key="3">
    <source>
        <dbReference type="ARBA" id="ARBA00022692"/>
    </source>
</evidence>
<comment type="subcellular location">
    <subcellularLocation>
        <location evidence="1">Membrane</location>
        <topology evidence="1">Multi-pass membrane protein</topology>
    </subcellularLocation>
</comment>
<organism evidence="7 8">
    <name type="scientific">Streptomyces palmae</name>
    <dbReference type="NCBI Taxonomy" id="1701085"/>
    <lineage>
        <taxon>Bacteria</taxon>
        <taxon>Bacillati</taxon>
        <taxon>Actinomycetota</taxon>
        <taxon>Actinomycetes</taxon>
        <taxon>Kitasatosporales</taxon>
        <taxon>Streptomycetaceae</taxon>
        <taxon>Streptomyces</taxon>
    </lineage>
</organism>
<dbReference type="Pfam" id="PF07947">
    <property type="entry name" value="YhhN"/>
    <property type="match status" value="1"/>
</dbReference>
<dbReference type="EMBL" id="SRID01000050">
    <property type="protein sequence ID" value="TGB14523.1"/>
    <property type="molecule type" value="Genomic_DNA"/>
</dbReference>
<evidence type="ECO:0000256" key="4">
    <source>
        <dbReference type="ARBA" id="ARBA00022989"/>
    </source>
</evidence>
<evidence type="ECO:0000256" key="2">
    <source>
        <dbReference type="ARBA" id="ARBA00007375"/>
    </source>
</evidence>
<sequence>MLNRPEPLHLLFIALAAVHLASLLGGSIDGADTVQHITKPALMPALALYTLACGGPRLLVAALLFGCGGDTLLEIGGDLVFLLGMGCFAAGHICYITFFLRNRRRIPPLLAAGYAAAWLGLVIALWSGLPAGMRGPVAVYSLLLTAMALGALSAGPVALAGGALFLLSDSLIATDIADWPQAPQGPFWVMLTYIAAQYALAHGVVRTHLAGAAAPAPAPEGAPAAG</sequence>
<dbReference type="PANTHER" id="PTHR31885">
    <property type="entry name" value="GH04784P"/>
    <property type="match status" value="1"/>
</dbReference>
<dbReference type="InterPro" id="IPR012506">
    <property type="entry name" value="TMEM86B-like"/>
</dbReference>
<evidence type="ECO:0000256" key="1">
    <source>
        <dbReference type="ARBA" id="ARBA00004141"/>
    </source>
</evidence>
<feature type="transmembrane region" description="Helical" evidence="6">
    <location>
        <begin position="138"/>
        <end position="167"/>
    </location>
</feature>
<protein>
    <submittedName>
        <fullName evidence="7">Lysoplasmalogenase</fullName>
    </submittedName>
</protein>
<dbReference type="GO" id="GO:0016020">
    <property type="term" value="C:membrane"/>
    <property type="evidence" value="ECO:0007669"/>
    <property type="project" value="UniProtKB-SubCell"/>
</dbReference>
<reference evidence="7 8" key="1">
    <citation type="submission" date="2019-03" db="EMBL/GenBank/DDBJ databases">
        <authorList>
            <person name="Gonzalez-Pimentel J.L."/>
        </authorList>
    </citation>
    <scope>NUCLEOTIDE SEQUENCE [LARGE SCALE GENOMIC DNA]</scope>
    <source>
        <strain evidence="7 8">JCM 31289</strain>
    </source>
</reference>
<keyword evidence="8" id="KW-1185">Reference proteome</keyword>
<comment type="caution">
    <text evidence="7">The sequence shown here is derived from an EMBL/GenBank/DDBJ whole genome shotgun (WGS) entry which is preliminary data.</text>
</comment>
<proteinExistence type="inferred from homology"/>
<accession>A0A4Z0HEP9</accession>